<comment type="caution">
    <text evidence="1">The sequence shown here is derived from an EMBL/GenBank/DDBJ whole genome shotgun (WGS) entry which is preliminary data.</text>
</comment>
<organism evidence="1 2">
    <name type="scientific">Henosepilachna vigintioctopunctata</name>
    <dbReference type="NCBI Taxonomy" id="420089"/>
    <lineage>
        <taxon>Eukaryota</taxon>
        <taxon>Metazoa</taxon>
        <taxon>Ecdysozoa</taxon>
        <taxon>Arthropoda</taxon>
        <taxon>Hexapoda</taxon>
        <taxon>Insecta</taxon>
        <taxon>Pterygota</taxon>
        <taxon>Neoptera</taxon>
        <taxon>Endopterygota</taxon>
        <taxon>Coleoptera</taxon>
        <taxon>Polyphaga</taxon>
        <taxon>Cucujiformia</taxon>
        <taxon>Coccinelloidea</taxon>
        <taxon>Coccinellidae</taxon>
        <taxon>Epilachninae</taxon>
        <taxon>Epilachnini</taxon>
        <taxon>Henosepilachna</taxon>
    </lineage>
</organism>
<reference evidence="1 2" key="1">
    <citation type="submission" date="2023-03" db="EMBL/GenBank/DDBJ databases">
        <title>Genome insight into feeding habits of ladybird beetles.</title>
        <authorList>
            <person name="Li H.-S."/>
            <person name="Huang Y.-H."/>
            <person name="Pang H."/>
        </authorList>
    </citation>
    <scope>NUCLEOTIDE SEQUENCE [LARGE SCALE GENOMIC DNA]</scope>
    <source>
        <strain evidence="1">SYSU_2023b</strain>
        <tissue evidence="1">Whole body</tissue>
    </source>
</reference>
<evidence type="ECO:0000313" key="2">
    <source>
        <dbReference type="Proteomes" id="UP001431783"/>
    </source>
</evidence>
<accession>A0AAW1TI94</accession>
<dbReference type="Proteomes" id="UP001431783">
    <property type="component" value="Unassembled WGS sequence"/>
</dbReference>
<sequence>MKQNQKLIEYGENGSRNCFKRCKIQFLNEVNEDEIFVKNEENAECVHFPINDEIFIDASENEGVAIEELNLAHVTLKAAMTGDEAVEWMGAITEEIRGLINNDTREMVDRPNDKNVVTCEIFLRNLMEHLHE</sequence>
<dbReference type="AlphaFoldDB" id="A0AAW1TI94"/>
<name>A0AAW1TI94_9CUCU</name>
<evidence type="ECO:0000313" key="1">
    <source>
        <dbReference type="EMBL" id="KAK9870297.1"/>
    </source>
</evidence>
<evidence type="ECO:0008006" key="3">
    <source>
        <dbReference type="Google" id="ProtNLM"/>
    </source>
</evidence>
<dbReference type="EMBL" id="JARQZJ010000002">
    <property type="protein sequence ID" value="KAK9870297.1"/>
    <property type="molecule type" value="Genomic_DNA"/>
</dbReference>
<gene>
    <name evidence="1" type="ORF">WA026_006385</name>
</gene>
<keyword evidence="2" id="KW-1185">Reference proteome</keyword>
<protein>
    <recommendedName>
        <fullName evidence="3">PH domain-containing protein</fullName>
    </recommendedName>
</protein>
<proteinExistence type="predicted"/>